<dbReference type="Proteomes" id="UP000249936">
    <property type="component" value="Unassembled WGS sequence"/>
</dbReference>
<keyword evidence="1" id="KW-0808">Transferase</keyword>
<gene>
    <name evidence="1" type="primary">kdsA_4</name>
    <name evidence="1" type="ORF">NCTC11872_00260</name>
</gene>
<dbReference type="EMBL" id="UASK01000003">
    <property type="protein sequence ID" value="SPX40684.1"/>
    <property type="molecule type" value="Genomic_DNA"/>
</dbReference>
<sequence length="35" mass="3772">MAHPALPLSALEGFVSQMKAIDDLVKSFPELDTSI</sequence>
<evidence type="ECO:0000313" key="2">
    <source>
        <dbReference type="Proteomes" id="UP000249936"/>
    </source>
</evidence>
<dbReference type="EC" id="2.5.1.55" evidence="1"/>
<name>A0A2X1PKZ7_HAEIF</name>
<organism evidence="1 2">
    <name type="scientific">Haemophilus influenzae</name>
    <dbReference type="NCBI Taxonomy" id="727"/>
    <lineage>
        <taxon>Bacteria</taxon>
        <taxon>Pseudomonadati</taxon>
        <taxon>Pseudomonadota</taxon>
        <taxon>Gammaproteobacteria</taxon>
        <taxon>Pasteurellales</taxon>
        <taxon>Pasteurellaceae</taxon>
        <taxon>Haemophilus</taxon>
    </lineage>
</organism>
<dbReference type="GO" id="GO:0008676">
    <property type="term" value="F:3-deoxy-8-phosphooctulonate synthase activity"/>
    <property type="evidence" value="ECO:0007669"/>
    <property type="project" value="UniProtKB-EC"/>
</dbReference>
<reference evidence="1 2" key="1">
    <citation type="submission" date="2018-06" db="EMBL/GenBank/DDBJ databases">
        <authorList>
            <consortium name="Pathogen Informatics"/>
            <person name="Doyle S."/>
        </authorList>
    </citation>
    <scope>NUCLEOTIDE SEQUENCE [LARGE SCALE GENOMIC DNA]</scope>
    <source>
        <strain evidence="1 2">NCTC11872</strain>
    </source>
</reference>
<accession>A0A2X1PKZ7</accession>
<dbReference type="AlphaFoldDB" id="A0A2X1PKZ7"/>
<evidence type="ECO:0000313" key="1">
    <source>
        <dbReference type="EMBL" id="SPX40684.1"/>
    </source>
</evidence>
<proteinExistence type="predicted"/>
<protein>
    <submittedName>
        <fullName evidence="1">3-deoxy-D-manno-octulosonate 8-phosphate synthase</fullName>
        <ecNumber evidence="1">2.5.1.55</ecNumber>
    </submittedName>
</protein>